<evidence type="ECO:0000313" key="3">
    <source>
        <dbReference type="Proteomes" id="UP000799444"/>
    </source>
</evidence>
<dbReference type="AlphaFoldDB" id="A0A9P4QPE6"/>
<comment type="caution">
    <text evidence="2">The sequence shown here is derived from an EMBL/GenBank/DDBJ whole genome shotgun (WGS) entry which is preliminary data.</text>
</comment>
<evidence type="ECO:0000313" key="2">
    <source>
        <dbReference type="EMBL" id="KAF2728659.1"/>
    </source>
</evidence>
<feature type="region of interest" description="Disordered" evidence="1">
    <location>
        <begin position="74"/>
        <end position="127"/>
    </location>
</feature>
<sequence length="127" mass="14203">MQLTMPRRRQWRFVQVARHGKVQRLVFFIRTTSPTVCLYASSSNDDMRIAMPVSGETVMEPWVASAQDELGAVKGPSGGFEADGCGELRRHRVERPSRMRNRDVNGENAMRVGRLGAGRSAQGARRS</sequence>
<keyword evidence="3" id="KW-1185">Reference proteome</keyword>
<gene>
    <name evidence="2" type="ORF">EJ04DRAFT_90815</name>
</gene>
<protein>
    <submittedName>
        <fullName evidence="2">Uncharacterized protein</fullName>
    </submittedName>
</protein>
<dbReference type="EMBL" id="ML996271">
    <property type="protein sequence ID" value="KAF2728659.1"/>
    <property type="molecule type" value="Genomic_DNA"/>
</dbReference>
<dbReference type="Proteomes" id="UP000799444">
    <property type="component" value="Unassembled WGS sequence"/>
</dbReference>
<reference evidence="2" key="1">
    <citation type="journal article" date="2020" name="Stud. Mycol.">
        <title>101 Dothideomycetes genomes: a test case for predicting lifestyles and emergence of pathogens.</title>
        <authorList>
            <person name="Haridas S."/>
            <person name="Albert R."/>
            <person name="Binder M."/>
            <person name="Bloem J."/>
            <person name="Labutti K."/>
            <person name="Salamov A."/>
            <person name="Andreopoulos B."/>
            <person name="Baker S."/>
            <person name="Barry K."/>
            <person name="Bills G."/>
            <person name="Bluhm B."/>
            <person name="Cannon C."/>
            <person name="Castanera R."/>
            <person name="Culley D."/>
            <person name="Daum C."/>
            <person name="Ezra D."/>
            <person name="Gonzalez J."/>
            <person name="Henrissat B."/>
            <person name="Kuo A."/>
            <person name="Liang C."/>
            <person name="Lipzen A."/>
            <person name="Lutzoni F."/>
            <person name="Magnuson J."/>
            <person name="Mondo S."/>
            <person name="Nolan M."/>
            <person name="Ohm R."/>
            <person name="Pangilinan J."/>
            <person name="Park H.-J."/>
            <person name="Ramirez L."/>
            <person name="Alfaro M."/>
            <person name="Sun H."/>
            <person name="Tritt A."/>
            <person name="Yoshinaga Y."/>
            <person name="Zwiers L.-H."/>
            <person name="Turgeon B."/>
            <person name="Goodwin S."/>
            <person name="Spatafora J."/>
            <person name="Crous P."/>
            <person name="Grigoriev I."/>
        </authorList>
    </citation>
    <scope>NUCLEOTIDE SEQUENCE</scope>
    <source>
        <strain evidence="2">CBS 125425</strain>
    </source>
</reference>
<accession>A0A9P4QPE6</accession>
<organism evidence="2 3">
    <name type="scientific">Polyplosphaeria fusca</name>
    <dbReference type="NCBI Taxonomy" id="682080"/>
    <lineage>
        <taxon>Eukaryota</taxon>
        <taxon>Fungi</taxon>
        <taxon>Dikarya</taxon>
        <taxon>Ascomycota</taxon>
        <taxon>Pezizomycotina</taxon>
        <taxon>Dothideomycetes</taxon>
        <taxon>Pleosporomycetidae</taxon>
        <taxon>Pleosporales</taxon>
        <taxon>Tetraplosphaeriaceae</taxon>
        <taxon>Polyplosphaeria</taxon>
    </lineage>
</organism>
<evidence type="ECO:0000256" key="1">
    <source>
        <dbReference type="SAM" id="MobiDB-lite"/>
    </source>
</evidence>
<proteinExistence type="predicted"/>
<name>A0A9P4QPE6_9PLEO</name>
<feature type="compositionally biased region" description="Basic and acidic residues" evidence="1">
    <location>
        <begin position="94"/>
        <end position="105"/>
    </location>
</feature>